<reference evidence="2" key="1">
    <citation type="submission" date="2021-03" db="EMBL/GenBank/DDBJ databases">
        <authorList>
            <person name="Kanchanasin P."/>
            <person name="Saeng-In P."/>
            <person name="Phongsopitanun W."/>
            <person name="Yuki M."/>
            <person name="Kudo T."/>
            <person name="Ohkuma M."/>
            <person name="Tanasupawat S."/>
        </authorList>
    </citation>
    <scope>NUCLEOTIDE SEQUENCE</scope>
    <source>
        <strain evidence="2">GKU 128</strain>
    </source>
</reference>
<sequence>MNKAIAAGLLGVVTVFGAVAAAPAQAAKQPAKQTDCRTYSGVKVCGELKLNAEQKQCVQKEVRLGITERRAEVECFTAVQ</sequence>
<evidence type="ECO:0000313" key="3">
    <source>
        <dbReference type="Proteomes" id="UP000669179"/>
    </source>
</evidence>
<comment type="caution">
    <text evidence="2">The sequence shown here is derived from an EMBL/GenBank/DDBJ whole genome shotgun (WGS) entry which is preliminary data.</text>
</comment>
<dbReference type="AlphaFoldDB" id="A0A939T490"/>
<feature type="chain" id="PRO_5038118393" description="DUF2282 domain-containing protein" evidence="1">
    <location>
        <begin position="27"/>
        <end position="80"/>
    </location>
</feature>
<dbReference type="Proteomes" id="UP000669179">
    <property type="component" value="Unassembled WGS sequence"/>
</dbReference>
<keyword evidence="1" id="KW-0732">Signal</keyword>
<evidence type="ECO:0000256" key="1">
    <source>
        <dbReference type="SAM" id="SignalP"/>
    </source>
</evidence>
<proteinExistence type="predicted"/>
<evidence type="ECO:0000313" key="2">
    <source>
        <dbReference type="EMBL" id="MBO2452301.1"/>
    </source>
</evidence>
<keyword evidence="3" id="KW-1185">Reference proteome</keyword>
<organism evidence="2 3">
    <name type="scientific">Actinomadura barringtoniae</name>
    <dbReference type="NCBI Taxonomy" id="1427535"/>
    <lineage>
        <taxon>Bacteria</taxon>
        <taxon>Bacillati</taxon>
        <taxon>Actinomycetota</taxon>
        <taxon>Actinomycetes</taxon>
        <taxon>Streptosporangiales</taxon>
        <taxon>Thermomonosporaceae</taxon>
        <taxon>Actinomadura</taxon>
    </lineage>
</organism>
<name>A0A939T490_9ACTN</name>
<dbReference type="EMBL" id="JAGEOJ010000015">
    <property type="protein sequence ID" value="MBO2452301.1"/>
    <property type="molecule type" value="Genomic_DNA"/>
</dbReference>
<protein>
    <recommendedName>
        <fullName evidence="4">DUF2282 domain-containing protein</fullName>
    </recommendedName>
</protein>
<accession>A0A939T490</accession>
<dbReference type="RefSeq" id="WP_208260175.1">
    <property type="nucleotide sequence ID" value="NZ_JAGEOJ010000015.1"/>
</dbReference>
<feature type="signal peptide" evidence="1">
    <location>
        <begin position="1"/>
        <end position="26"/>
    </location>
</feature>
<gene>
    <name evidence="2" type="ORF">J4573_34785</name>
</gene>
<evidence type="ECO:0008006" key="4">
    <source>
        <dbReference type="Google" id="ProtNLM"/>
    </source>
</evidence>